<keyword evidence="1" id="KW-0175">Coiled coil</keyword>
<dbReference type="RefSeq" id="WP_303736093.1">
    <property type="nucleotide sequence ID" value="NZ_SUTE01000011.1"/>
</dbReference>
<accession>A0A8T3V8Q8</accession>
<name>A0A8T3V8Q8_9EURY</name>
<organism evidence="2 3">
    <name type="scientific">Methanobrevibacter millerae</name>
    <dbReference type="NCBI Taxonomy" id="230361"/>
    <lineage>
        <taxon>Archaea</taxon>
        <taxon>Methanobacteriati</taxon>
        <taxon>Methanobacteriota</taxon>
        <taxon>Methanomada group</taxon>
        <taxon>Methanobacteria</taxon>
        <taxon>Methanobacteriales</taxon>
        <taxon>Methanobacteriaceae</taxon>
        <taxon>Methanobrevibacter</taxon>
    </lineage>
</organism>
<gene>
    <name evidence="2" type="ORF">E7Z73_01705</name>
</gene>
<reference evidence="2" key="1">
    <citation type="submission" date="2019-04" db="EMBL/GenBank/DDBJ databases">
        <title>Evolution of Biomass-Degrading Anaerobic Consortia Revealed by Metagenomics.</title>
        <authorList>
            <person name="Peng X."/>
        </authorList>
    </citation>
    <scope>NUCLEOTIDE SEQUENCE</scope>
    <source>
        <strain evidence="2">SIG12</strain>
    </source>
</reference>
<sequence>MTDRNSKEFRFGNEKFGGSYRPGDFELKFPDELSRDEFEEMFRERIESLHKLGREFMPFDDEETKSKREKLKPLSIRVKAHTKEFFKNNSILSAREVLELYENFNNGSEAFINSLLEDEKNLEQELSEIQEKLHNAKLFKDKLNNLNVKVNKKSDEEIISSLSEEFEGSQIKEIIKTEDLISDIELYNTQKVILNDCETIQIVAVNDVIPVVYYFSYTMSEEDTVKILAEIKKYCKDKEIEFVEDDGE</sequence>
<protein>
    <submittedName>
        <fullName evidence="2">Uncharacterized protein</fullName>
    </submittedName>
</protein>
<evidence type="ECO:0000256" key="1">
    <source>
        <dbReference type="SAM" id="Coils"/>
    </source>
</evidence>
<dbReference type="AlphaFoldDB" id="A0A8T3V8Q8"/>
<evidence type="ECO:0000313" key="3">
    <source>
        <dbReference type="Proteomes" id="UP000762703"/>
    </source>
</evidence>
<proteinExistence type="predicted"/>
<dbReference type="Proteomes" id="UP000762703">
    <property type="component" value="Unassembled WGS sequence"/>
</dbReference>
<feature type="coiled-coil region" evidence="1">
    <location>
        <begin position="112"/>
        <end position="139"/>
    </location>
</feature>
<dbReference type="EMBL" id="SUTE01000011">
    <property type="protein sequence ID" value="MBE6504448.1"/>
    <property type="molecule type" value="Genomic_DNA"/>
</dbReference>
<evidence type="ECO:0000313" key="2">
    <source>
        <dbReference type="EMBL" id="MBE6504448.1"/>
    </source>
</evidence>
<comment type="caution">
    <text evidence="2">The sequence shown here is derived from an EMBL/GenBank/DDBJ whole genome shotgun (WGS) entry which is preliminary data.</text>
</comment>